<name>A0ABN6VM84_9HYPH</name>
<evidence type="ECO:0000313" key="1">
    <source>
        <dbReference type="EMBL" id="BDV35821.1"/>
    </source>
</evidence>
<proteinExistence type="predicted"/>
<reference evidence="1 2" key="1">
    <citation type="journal article" date="2023" name="Int. J. Syst. Evol. Microbiol.">
        <title>Methylocystis iwaonis sp. nov., a type II methane-oxidizing bacterium from surface soil of a rice paddy field in Japan, and emended description of the genus Methylocystis (ex Whittenbury et al. 1970) Bowman et al. 1993.</title>
        <authorList>
            <person name="Kaise H."/>
            <person name="Sawadogo J.B."/>
            <person name="Alam M.S."/>
            <person name="Ueno C."/>
            <person name="Dianou D."/>
            <person name="Shinjo R."/>
            <person name="Asakawa S."/>
        </authorList>
    </citation>
    <scope>NUCLEOTIDE SEQUENCE [LARGE SCALE GENOMIC DNA]</scope>
    <source>
        <strain evidence="1 2">SS37A-Re</strain>
    </source>
</reference>
<organism evidence="1 2">
    <name type="scientific">Methylocystis iwaonis</name>
    <dbReference type="NCBI Taxonomy" id="2885079"/>
    <lineage>
        <taxon>Bacteria</taxon>
        <taxon>Pseudomonadati</taxon>
        <taxon>Pseudomonadota</taxon>
        <taxon>Alphaproteobacteria</taxon>
        <taxon>Hyphomicrobiales</taxon>
        <taxon>Methylocystaceae</taxon>
        <taxon>Methylocystis</taxon>
    </lineage>
</organism>
<gene>
    <name evidence="1" type="ORF">SS37A_33500</name>
</gene>
<dbReference type="Proteomes" id="UP001317629">
    <property type="component" value="Chromosome"/>
</dbReference>
<dbReference type="EMBL" id="AP027142">
    <property type="protein sequence ID" value="BDV35821.1"/>
    <property type="molecule type" value="Genomic_DNA"/>
</dbReference>
<accession>A0ABN6VM84</accession>
<sequence>MSVTALAEYMILHADKQENILHDCRFARPPIVSANADALRALRAYNSNPRRDHSILEKVKAALTLRSLDLDVKPKTRDEAKRCIEAIELFERHENALGMRSMALRESPRFDHIDIEGVTISVQPDLLVDGGDDRVGAAFIRVAKAPDPLSCKQDGTRLRRNDHRREMAYYMVAIAQLLLEAQGHSFGKPDSELCFVADVRLGELVGPAGDHTARLRAIKGTCRQIVQLWPNIKPKKSVLAK</sequence>
<keyword evidence="2" id="KW-1185">Reference proteome</keyword>
<protein>
    <submittedName>
        <fullName evidence="1">Uncharacterized protein</fullName>
    </submittedName>
</protein>
<evidence type="ECO:0000313" key="2">
    <source>
        <dbReference type="Proteomes" id="UP001317629"/>
    </source>
</evidence>